<proteinExistence type="predicted"/>
<organism evidence="1 2">
    <name type="scientific">Candidatus Taylorbacteria bacterium RIFCSPLOWO2_12_FULL_43_20</name>
    <dbReference type="NCBI Taxonomy" id="1802332"/>
    <lineage>
        <taxon>Bacteria</taxon>
        <taxon>Candidatus Tayloriibacteriota</taxon>
    </lineage>
</organism>
<evidence type="ECO:0008006" key="3">
    <source>
        <dbReference type="Google" id="ProtNLM"/>
    </source>
</evidence>
<dbReference type="PIRSF" id="PIRSF033736">
    <property type="entry name" value="UCP033763"/>
    <property type="match status" value="1"/>
</dbReference>
<dbReference type="InterPro" id="IPR017021">
    <property type="entry name" value="UCP033763"/>
</dbReference>
<dbReference type="EMBL" id="MHSK01000021">
    <property type="protein sequence ID" value="OHA42019.1"/>
    <property type="molecule type" value="Genomic_DNA"/>
</dbReference>
<name>A0A1G2P2U3_9BACT</name>
<protein>
    <recommendedName>
        <fullName evidence="3">DUF2000 domain-containing protein</fullName>
    </recommendedName>
</protein>
<accession>A0A1G2P2U3</accession>
<dbReference type="Pfam" id="PF09391">
    <property type="entry name" value="DUF2000"/>
    <property type="match status" value="1"/>
</dbReference>
<dbReference type="Gene3D" id="3.40.1490.10">
    <property type="entry name" value="Bit1"/>
    <property type="match status" value="1"/>
</dbReference>
<reference evidence="1 2" key="1">
    <citation type="journal article" date="2016" name="Nat. Commun.">
        <title>Thousands of microbial genomes shed light on interconnected biogeochemical processes in an aquifer system.</title>
        <authorList>
            <person name="Anantharaman K."/>
            <person name="Brown C.T."/>
            <person name="Hug L.A."/>
            <person name="Sharon I."/>
            <person name="Castelle C.J."/>
            <person name="Probst A.J."/>
            <person name="Thomas B.C."/>
            <person name="Singh A."/>
            <person name="Wilkins M.J."/>
            <person name="Karaoz U."/>
            <person name="Brodie E.L."/>
            <person name="Williams K.H."/>
            <person name="Hubbard S.S."/>
            <person name="Banfield J.F."/>
        </authorList>
    </citation>
    <scope>NUCLEOTIDE SEQUENCE [LARGE SCALE GENOMIC DNA]</scope>
</reference>
<comment type="caution">
    <text evidence="1">The sequence shown here is derived from an EMBL/GenBank/DDBJ whole genome shotgun (WGS) entry which is preliminary data.</text>
</comment>
<dbReference type="AlphaFoldDB" id="A0A1G2P2U3"/>
<dbReference type="Proteomes" id="UP000177269">
    <property type="component" value="Unassembled WGS sequence"/>
</dbReference>
<dbReference type="SUPFAM" id="SSF102462">
    <property type="entry name" value="Peptidyl-tRNA hydrolase II"/>
    <property type="match status" value="1"/>
</dbReference>
<dbReference type="InterPro" id="IPR018988">
    <property type="entry name" value="DUF2000"/>
</dbReference>
<gene>
    <name evidence="1" type="ORF">A3G52_01865</name>
</gene>
<sequence length="154" mass="17326">MAKLVKGFEPTNMSYEYKERKIVCVVSDSLETWQAMNVVGHLAVGLGANKDNELMGRAVLKDASSIDHNGIARYGFIIKKGDITSIREAIETSRKIKSVTVLDFPREMLDTSHDDELSEWISKKDEKDFEYLGAIFYGPSGEINSLTKTFPLWS</sequence>
<evidence type="ECO:0000313" key="2">
    <source>
        <dbReference type="Proteomes" id="UP000177269"/>
    </source>
</evidence>
<evidence type="ECO:0000313" key="1">
    <source>
        <dbReference type="EMBL" id="OHA42019.1"/>
    </source>
</evidence>
<dbReference type="InterPro" id="IPR023476">
    <property type="entry name" value="Pep_tRNA_hydro_II_dom_sf"/>
</dbReference>